<proteinExistence type="predicted"/>
<organism evidence="1 2">
    <name type="scientific">Tanacetum coccineum</name>
    <dbReference type="NCBI Taxonomy" id="301880"/>
    <lineage>
        <taxon>Eukaryota</taxon>
        <taxon>Viridiplantae</taxon>
        <taxon>Streptophyta</taxon>
        <taxon>Embryophyta</taxon>
        <taxon>Tracheophyta</taxon>
        <taxon>Spermatophyta</taxon>
        <taxon>Magnoliopsida</taxon>
        <taxon>eudicotyledons</taxon>
        <taxon>Gunneridae</taxon>
        <taxon>Pentapetalae</taxon>
        <taxon>asterids</taxon>
        <taxon>campanulids</taxon>
        <taxon>Asterales</taxon>
        <taxon>Asteraceae</taxon>
        <taxon>Asteroideae</taxon>
        <taxon>Anthemideae</taxon>
        <taxon>Anthemidinae</taxon>
        <taxon>Tanacetum</taxon>
    </lineage>
</organism>
<comment type="caution">
    <text evidence="1">The sequence shown here is derived from an EMBL/GenBank/DDBJ whole genome shotgun (WGS) entry which is preliminary data.</text>
</comment>
<reference evidence="1" key="2">
    <citation type="submission" date="2022-01" db="EMBL/GenBank/DDBJ databases">
        <authorList>
            <person name="Yamashiro T."/>
            <person name="Shiraishi A."/>
            <person name="Satake H."/>
            <person name="Nakayama K."/>
        </authorList>
    </citation>
    <scope>NUCLEOTIDE SEQUENCE</scope>
</reference>
<protein>
    <submittedName>
        <fullName evidence="1">Uncharacterized protein</fullName>
    </submittedName>
</protein>
<reference evidence="1" key="1">
    <citation type="journal article" date="2022" name="Int. J. Mol. Sci.">
        <title>Draft Genome of Tanacetum Coccineum: Genomic Comparison of Closely Related Tanacetum-Family Plants.</title>
        <authorList>
            <person name="Yamashiro T."/>
            <person name="Shiraishi A."/>
            <person name="Nakayama K."/>
            <person name="Satake H."/>
        </authorList>
    </citation>
    <scope>NUCLEOTIDE SEQUENCE</scope>
</reference>
<keyword evidence="2" id="KW-1185">Reference proteome</keyword>
<dbReference type="EMBL" id="BQNB010019637">
    <property type="protein sequence ID" value="GJT87423.1"/>
    <property type="molecule type" value="Genomic_DNA"/>
</dbReference>
<dbReference type="Proteomes" id="UP001151760">
    <property type="component" value="Unassembled WGS sequence"/>
</dbReference>
<gene>
    <name evidence="1" type="ORF">Tco_1069140</name>
</gene>
<accession>A0ABQ5HHN8</accession>
<evidence type="ECO:0000313" key="2">
    <source>
        <dbReference type="Proteomes" id="UP001151760"/>
    </source>
</evidence>
<evidence type="ECO:0000313" key="1">
    <source>
        <dbReference type="EMBL" id="GJT87423.1"/>
    </source>
</evidence>
<sequence>MQVTLHYEAIVMQVMLHNKRIVMQVMLHYEAIVMQVTLHDKRIVMQVTLHYKAIVMQVTLHDKRIVMQVTLHYEAIVMQVTLHDKRIVMQVMLHYEAIVMKVTLLDKRIVMQVVIPYVQNLFEYIDAHMKGEQFWMVNPHGLEDLHKDGVECGGLDSLGLGGAGRHQGEGIDSTFVCGGAVMLADYAVTYTSVHSKARSWSIPSEDPYEEAAQQFLE</sequence>
<name>A0ABQ5HHN8_9ASTR</name>